<dbReference type="KEGG" id="bze:COCCADRAFT_109444"/>
<dbReference type="Proteomes" id="UP000053841">
    <property type="component" value="Unassembled WGS sequence"/>
</dbReference>
<proteinExistence type="predicted"/>
<protein>
    <submittedName>
        <fullName evidence="1">Uncharacterized protein</fullName>
    </submittedName>
</protein>
<evidence type="ECO:0000313" key="1">
    <source>
        <dbReference type="EMBL" id="EUC28343.1"/>
    </source>
</evidence>
<evidence type="ECO:0000313" key="2">
    <source>
        <dbReference type="Proteomes" id="UP000053841"/>
    </source>
</evidence>
<accession>W6XRU9</accession>
<dbReference type="RefSeq" id="XP_007717362.1">
    <property type="nucleotide sequence ID" value="XM_007719172.1"/>
</dbReference>
<dbReference type="HOGENOM" id="CLU_2819382_0_0_1"/>
<dbReference type="GeneID" id="19143898"/>
<organism evidence="1 2">
    <name type="scientific">Cochliobolus carbonum (strain 26-R-13)</name>
    <name type="common">Maize leaf spot fungus</name>
    <name type="synonym">Bipolaris zeicola</name>
    <dbReference type="NCBI Taxonomy" id="930089"/>
    <lineage>
        <taxon>Eukaryota</taxon>
        <taxon>Fungi</taxon>
        <taxon>Dikarya</taxon>
        <taxon>Ascomycota</taxon>
        <taxon>Pezizomycotina</taxon>
        <taxon>Dothideomycetes</taxon>
        <taxon>Pleosporomycetidae</taxon>
        <taxon>Pleosporales</taxon>
        <taxon>Pleosporineae</taxon>
        <taxon>Pleosporaceae</taxon>
        <taxon>Bipolaris</taxon>
    </lineage>
</organism>
<dbReference type="AlphaFoldDB" id="W6XRU9"/>
<keyword evidence="2" id="KW-1185">Reference proteome</keyword>
<name>W6XRU9_COCC2</name>
<feature type="non-terminal residue" evidence="1">
    <location>
        <position position="1"/>
    </location>
</feature>
<dbReference type="EMBL" id="KI964822">
    <property type="protein sequence ID" value="EUC28343.1"/>
    <property type="molecule type" value="Genomic_DNA"/>
</dbReference>
<reference evidence="1 2" key="1">
    <citation type="journal article" date="2013" name="PLoS Genet.">
        <title>Comparative genome structure, secondary metabolite, and effector coding capacity across Cochliobolus pathogens.</title>
        <authorList>
            <person name="Condon B.J."/>
            <person name="Leng Y."/>
            <person name="Wu D."/>
            <person name="Bushley K.E."/>
            <person name="Ohm R.A."/>
            <person name="Otillar R."/>
            <person name="Martin J."/>
            <person name="Schackwitz W."/>
            <person name="Grimwood J."/>
            <person name="MohdZainudin N."/>
            <person name="Xue C."/>
            <person name="Wang R."/>
            <person name="Manning V.A."/>
            <person name="Dhillon B."/>
            <person name="Tu Z.J."/>
            <person name="Steffenson B.J."/>
            <person name="Salamov A."/>
            <person name="Sun H."/>
            <person name="Lowry S."/>
            <person name="LaButti K."/>
            <person name="Han J."/>
            <person name="Copeland A."/>
            <person name="Lindquist E."/>
            <person name="Barry K."/>
            <person name="Schmutz J."/>
            <person name="Baker S.E."/>
            <person name="Ciuffetti L.M."/>
            <person name="Grigoriev I.V."/>
            <person name="Zhong S."/>
            <person name="Turgeon B.G."/>
        </authorList>
    </citation>
    <scope>NUCLEOTIDE SEQUENCE [LARGE SCALE GENOMIC DNA]</scope>
    <source>
        <strain evidence="1 2">26-R-13</strain>
    </source>
</reference>
<sequence length="67" mass="7535">PILCLFLPMGGMIAYDLDVAYRVLLVFTKMTACDQILRVRANANHLAALITNRNIRNYLLANEVIAE</sequence>
<gene>
    <name evidence="1" type="ORF">COCCADRAFT_109444</name>
</gene>